<dbReference type="PANTHER" id="PTHR43800">
    <property type="entry name" value="PEPTIDYL-LYSINE N-ACETYLTRANSFERASE YJAB"/>
    <property type="match status" value="1"/>
</dbReference>
<dbReference type="AlphaFoldDB" id="A0A0R1TZR2"/>
<dbReference type="Pfam" id="PF13508">
    <property type="entry name" value="Acetyltransf_7"/>
    <property type="match status" value="1"/>
</dbReference>
<dbReference type="PANTHER" id="PTHR43800:SF1">
    <property type="entry name" value="PEPTIDYL-LYSINE N-ACETYLTRANSFERASE YJAB"/>
    <property type="match status" value="1"/>
</dbReference>
<gene>
    <name evidence="4" type="ORF">FC50_GL000652</name>
</gene>
<proteinExistence type="predicted"/>
<dbReference type="PATRIC" id="fig|1423783.4.peg.674"/>
<evidence type="ECO:0000256" key="1">
    <source>
        <dbReference type="ARBA" id="ARBA00022679"/>
    </source>
</evidence>
<keyword evidence="5" id="KW-1185">Reference proteome</keyword>
<feature type="domain" description="N-acetyltransferase" evidence="3">
    <location>
        <begin position="7"/>
        <end position="145"/>
    </location>
</feature>
<dbReference type="Gene3D" id="3.40.630.30">
    <property type="match status" value="1"/>
</dbReference>
<keyword evidence="2" id="KW-0012">Acyltransferase</keyword>
<dbReference type="EMBL" id="AZFJ01000040">
    <property type="protein sequence ID" value="KRL86687.1"/>
    <property type="molecule type" value="Genomic_DNA"/>
</dbReference>
<dbReference type="RefSeq" id="WP_054648529.1">
    <property type="nucleotide sequence ID" value="NZ_AZFJ01000040.1"/>
</dbReference>
<evidence type="ECO:0000313" key="4">
    <source>
        <dbReference type="EMBL" id="KRL86687.1"/>
    </source>
</evidence>
<organism evidence="4 5">
    <name type="scientific">Lacticaseibacillus pantheris DSM 15945 = JCM 12539 = NBRC 106106</name>
    <dbReference type="NCBI Taxonomy" id="1423783"/>
    <lineage>
        <taxon>Bacteria</taxon>
        <taxon>Bacillati</taxon>
        <taxon>Bacillota</taxon>
        <taxon>Bacilli</taxon>
        <taxon>Lactobacillales</taxon>
        <taxon>Lactobacillaceae</taxon>
        <taxon>Lacticaseibacillus</taxon>
    </lineage>
</organism>
<evidence type="ECO:0000259" key="3">
    <source>
        <dbReference type="PROSITE" id="PS51186"/>
    </source>
</evidence>
<evidence type="ECO:0000313" key="5">
    <source>
        <dbReference type="Proteomes" id="UP000051922"/>
    </source>
</evidence>
<evidence type="ECO:0000256" key="2">
    <source>
        <dbReference type="ARBA" id="ARBA00023315"/>
    </source>
</evidence>
<dbReference type="InterPro" id="IPR000182">
    <property type="entry name" value="GNAT_dom"/>
</dbReference>
<sequence>MQIKTLDNINNVQMSQLMAIWLAGNLQAHDFVPAAFWQENAAAVRKSLPNATITVAVNPDGQIVGFIGLQKDYIAGLFVAAKYQNQGIGHQLLAFVKHQQTVLVLDAFEQNTGAVRFYQRNGFVIAERRVEGDTHQTEYQMVWHR</sequence>
<reference evidence="4 5" key="1">
    <citation type="journal article" date="2015" name="Genome Announc.">
        <title>Expanding the biotechnology potential of lactobacilli through comparative genomics of 213 strains and associated genera.</title>
        <authorList>
            <person name="Sun Z."/>
            <person name="Harris H.M."/>
            <person name="McCann A."/>
            <person name="Guo C."/>
            <person name="Argimon S."/>
            <person name="Zhang W."/>
            <person name="Yang X."/>
            <person name="Jeffery I.B."/>
            <person name="Cooney J.C."/>
            <person name="Kagawa T.F."/>
            <person name="Liu W."/>
            <person name="Song Y."/>
            <person name="Salvetti E."/>
            <person name="Wrobel A."/>
            <person name="Rasinkangas P."/>
            <person name="Parkhill J."/>
            <person name="Rea M.C."/>
            <person name="O'Sullivan O."/>
            <person name="Ritari J."/>
            <person name="Douillard F.P."/>
            <person name="Paul Ross R."/>
            <person name="Yang R."/>
            <person name="Briner A.E."/>
            <person name="Felis G.E."/>
            <person name="de Vos W.M."/>
            <person name="Barrangou R."/>
            <person name="Klaenhammer T.R."/>
            <person name="Caufield P.W."/>
            <person name="Cui Y."/>
            <person name="Zhang H."/>
            <person name="O'Toole P.W."/>
        </authorList>
    </citation>
    <scope>NUCLEOTIDE SEQUENCE [LARGE SCALE GENOMIC DNA]</scope>
    <source>
        <strain evidence="4 5">DSM 15945</strain>
    </source>
</reference>
<accession>A0A0R1TZR2</accession>
<comment type="caution">
    <text evidence="4">The sequence shown here is derived from an EMBL/GenBank/DDBJ whole genome shotgun (WGS) entry which is preliminary data.</text>
</comment>
<protein>
    <recommendedName>
        <fullName evidence="3">N-acetyltransferase domain-containing protein</fullName>
    </recommendedName>
</protein>
<keyword evidence="1" id="KW-0808">Transferase</keyword>
<dbReference type="PROSITE" id="PS51186">
    <property type="entry name" value="GNAT"/>
    <property type="match status" value="1"/>
</dbReference>
<dbReference type="CDD" id="cd04301">
    <property type="entry name" value="NAT_SF"/>
    <property type="match status" value="1"/>
</dbReference>
<dbReference type="OrthoDB" id="9789605at2"/>
<dbReference type="GO" id="GO:0016747">
    <property type="term" value="F:acyltransferase activity, transferring groups other than amino-acyl groups"/>
    <property type="evidence" value="ECO:0007669"/>
    <property type="project" value="InterPro"/>
</dbReference>
<dbReference type="InterPro" id="IPR016181">
    <property type="entry name" value="Acyl_CoA_acyltransferase"/>
</dbReference>
<dbReference type="Proteomes" id="UP000051922">
    <property type="component" value="Unassembled WGS sequence"/>
</dbReference>
<name>A0A0R1TZR2_9LACO</name>
<dbReference type="STRING" id="1423783.FC50_GL000652"/>
<dbReference type="SUPFAM" id="SSF55729">
    <property type="entry name" value="Acyl-CoA N-acyltransferases (Nat)"/>
    <property type="match status" value="1"/>
</dbReference>